<sequence>MSRQWYDNEFTRNFVDLVFKKSPEAFINSSHELIIEPEYNIYLGLNRIESELDLKMKVLSWLSRPSCKGVSKKVKLLIRGVVNDSLCTDFSEDEMREIYTYLGNDCNRNMSIKFIESGFDISVLGRA</sequence>
<accession>A0ABT4H901</accession>
<evidence type="ECO:0000313" key="1">
    <source>
        <dbReference type="EMBL" id="MCY9765096.1"/>
    </source>
</evidence>
<protein>
    <submittedName>
        <fullName evidence="1">Uncharacterized protein</fullName>
    </submittedName>
</protein>
<reference evidence="1 2" key="1">
    <citation type="submission" date="2022-05" db="EMBL/GenBank/DDBJ databases">
        <title>Genome Sequencing of Bee-Associated Microbes.</title>
        <authorList>
            <person name="Dunlap C."/>
        </authorList>
    </citation>
    <scope>NUCLEOTIDE SEQUENCE [LARGE SCALE GENOMIC DNA]</scope>
    <source>
        <strain evidence="1 2">NRRL B-04010</strain>
    </source>
</reference>
<gene>
    <name evidence="1" type="ORF">M5X12_31870</name>
</gene>
<organism evidence="1 2">
    <name type="scientific">Paenibacillus alvei</name>
    <name type="common">Bacillus alvei</name>
    <dbReference type="NCBI Taxonomy" id="44250"/>
    <lineage>
        <taxon>Bacteria</taxon>
        <taxon>Bacillati</taxon>
        <taxon>Bacillota</taxon>
        <taxon>Bacilli</taxon>
        <taxon>Bacillales</taxon>
        <taxon>Paenibacillaceae</taxon>
        <taxon>Paenibacillus</taxon>
    </lineage>
</organism>
<evidence type="ECO:0000313" key="2">
    <source>
        <dbReference type="Proteomes" id="UP001527181"/>
    </source>
</evidence>
<proteinExistence type="predicted"/>
<dbReference type="Proteomes" id="UP001527181">
    <property type="component" value="Unassembled WGS sequence"/>
</dbReference>
<comment type="caution">
    <text evidence="1">The sequence shown here is derived from an EMBL/GenBank/DDBJ whole genome shotgun (WGS) entry which is preliminary data.</text>
</comment>
<dbReference type="RefSeq" id="WP_005551817.1">
    <property type="nucleotide sequence ID" value="NZ_JAMDNA010000085.1"/>
</dbReference>
<dbReference type="GeneID" id="94492056"/>
<dbReference type="EMBL" id="JAMDNP010000172">
    <property type="protein sequence ID" value="MCY9765096.1"/>
    <property type="molecule type" value="Genomic_DNA"/>
</dbReference>
<name>A0ABT4H901_PAEAL</name>
<keyword evidence="2" id="KW-1185">Reference proteome</keyword>